<dbReference type="InterPro" id="IPR058912">
    <property type="entry name" value="HTH_animal"/>
</dbReference>
<dbReference type="PANTHER" id="PTHR21301:SF10">
    <property type="entry name" value="REVERSE TRANSCRIPTASE DOMAIN-CONTAINING PROTEIN"/>
    <property type="match status" value="1"/>
</dbReference>
<dbReference type="Proteomes" id="UP001159363">
    <property type="component" value="Chromosome 1"/>
</dbReference>
<feature type="domain" description="Helix-turn-helix" evidence="2">
    <location>
        <begin position="546"/>
        <end position="585"/>
    </location>
</feature>
<accession>A0ABQ9IHL7</accession>
<sequence length="620" mass="69056">MSPICQWLVDKETCVGVKIQAPGVRGGQIYSLFVSQRPKNHYAVTPYLKKPIPKKEGEEILLDREIPSGAAVAHWIERFKWGCSGSVDREIPSGAIVSQLIERFQDPETTLPLPMDSTHPGGAQQTRPLRAVTAEVDAELEPRQNPQPVVLLLQIWLSEHQTLCRPWCEVDKLQSDLRGANKEGGSGNMVDACSRGWEQSCCHPLLGNIGPVRLPRNPGYTIQRYVWHRCRDISHGFHTAHRCRDRHGIVYNVAIHLKEQKRLHNLKYNIAKATSAATGVSQITVKRIVAEVDQWKKCYDHVINIEAKYFKNDAIVDIKIDKIIVNLDISCDENSSGDTGNKGGVTTPTAPNRFLGTSSCSVEVQFLCFLLLIPGGVAPTFSPVGIVPDNATGRRVFSGVSHFLLPCIPALFYAYLDSSSLVLKTSLLPYKDTIGDNENMADTKVIQSVTRTVLNRPEKAENVPDTAQVVTEILCITSEGAIEANTPTSTEDCLIHCLNNLNAHSSLKFTWTYSKTHTIVLDVELTLHNGVVQTAVHTIPINSLWFLHFDSYHPYHAKNSLPYSLVTRAKHICSINNDLNKQCEQNNQSIPRQGLPQLPRPQTDSASHLKYQNTNQCHQL</sequence>
<keyword evidence="4" id="KW-1185">Reference proteome</keyword>
<feature type="region of interest" description="Disordered" evidence="1">
    <location>
        <begin position="586"/>
        <end position="620"/>
    </location>
</feature>
<organism evidence="3 4">
    <name type="scientific">Dryococelus australis</name>
    <dbReference type="NCBI Taxonomy" id="614101"/>
    <lineage>
        <taxon>Eukaryota</taxon>
        <taxon>Metazoa</taxon>
        <taxon>Ecdysozoa</taxon>
        <taxon>Arthropoda</taxon>
        <taxon>Hexapoda</taxon>
        <taxon>Insecta</taxon>
        <taxon>Pterygota</taxon>
        <taxon>Neoptera</taxon>
        <taxon>Polyneoptera</taxon>
        <taxon>Phasmatodea</taxon>
        <taxon>Verophasmatodea</taxon>
        <taxon>Anareolatae</taxon>
        <taxon>Phasmatidae</taxon>
        <taxon>Eurycanthinae</taxon>
        <taxon>Dryococelus</taxon>
    </lineage>
</organism>
<dbReference type="Pfam" id="PF26215">
    <property type="entry name" value="HTH_animal"/>
    <property type="match status" value="1"/>
</dbReference>
<evidence type="ECO:0000313" key="3">
    <source>
        <dbReference type="EMBL" id="KAJ8895660.1"/>
    </source>
</evidence>
<dbReference type="EMBL" id="JARBHB010000001">
    <property type="protein sequence ID" value="KAJ8895660.1"/>
    <property type="molecule type" value="Genomic_DNA"/>
</dbReference>
<feature type="compositionally biased region" description="Low complexity" evidence="1">
    <location>
        <begin position="591"/>
        <end position="602"/>
    </location>
</feature>
<comment type="caution">
    <text evidence="3">The sequence shown here is derived from an EMBL/GenBank/DDBJ whole genome shotgun (WGS) entry which is preliminary data.</text>
</comment>
<name>A0ABQ9IHL7_9NEOP</name>
<dbReference type="PANTHER" id="PTHR21301">
    <property type="entry name" value="REVERSE TRANSCRIPTASE"/>
    <property type="match status" value="1"/>
</dbReference>
<protein>
    <recommendedName>
        <fullName evidence="2">Helix-turn-helix domain-containing protein</fullName>
    </recommendedName>
</protein>
<gene>
    <name evidence="3" type="ORF">PR048_000996</name>
</gene>
<feature type="compositionally biased region" description="Polar residues" evidence="1">
    <location>
        <begin position="603"/>
        <end position="620"/>
    </location>
</feature>
<evidence type="ECO:0000256" key="1">
    <source>
        <dbReference type="SAM" id="MobiDB-lite"/>
    </source>
</evidence>
<reference evidence="3 4" key="1">
    <citation type="submission" date="2023-02" db="EMBL/GenBank/DDBJ databases">
        <title>LHISI_Scaffold_Assembly.</title>
        <authorList>
            <person name="Stuart O.P."/>
            <person name="Cleave R."/>
            <person name="Magrath M.J.L."/>
            <person name="Mikheyev A.S."/>
        </authorList>
    </citation>
    <scope>NUCLEOTIDE SEQUENCE [LARGE SCALE GENOMIC DNA]</scope>
    <source>
        <strain evidence="3">Daus_M_001</strain>
        <tissue evidence="3">Leg muscle</tissue>
    </source>
</reference>
<evidence type="ECO:0000259" key="2">
    <source>
        <dbReference type="Pfam" id="PF26215"/>
    </source>
</evidence>
<proteinExistence type="predicted"/>
<evidence type="ECO:0000313" key="4">
    <source>
        <dbReference type="Proteomes" id="UP001159363"/>
    </source>
</evidence>